<evidence type="ECO:0000256" key="4">
    <source>
        <dbReference type="ARBA" id="ARBA00022676"/>
    </source>
</evidence>
<dbReference type="Pfam" id="PF16192">
    <property type="entry name" value="PMT_4TMC"/>
    <property type="match status" value="1"/>
</dbReference>
<feature type="transmembrane region" description="Helical" evidence="10">
    <location>
        <begin position="292"/>
        <end position="309"/>
    </location>
</feature>
<keyword evidence="10" id="KW-1003">Cell membrane</keyword>
<protein>
    <recommendedName>
        <fullName evidence="9 10">Polyprenol-phosphate-mannose--protein mannosyltransferase</fullName>
        <ecNumber evidence="10">2.4.1.-</ecNumber>
    </recommendedName>
</protein>
<evidence type="ECO:0000256" key="9">
    <source>
        <dbReference type="ARBA" id="ARBA00093617"/>
    </source>
</evidence>
<dbReference type="EMBL" id="MFDD01000014">
    <property type="protein sequence ID" value="OGE39918.1"/>
    <property type="molecule type" value="Genomic_DNA"/>
</dbReference>
<evidence type="ECO:0000313" key="14">
    <source>
        <dbReference type="Proteomes" id="UP000177328"/>
    </source>
</evidence>
<feature type="transmembrane region" description="Helical" evidence="10">
    <location>
        <begin position="414"/>
        <end position="436"/>
    </location>
</feature>
<name>A0A1F5KGB4_9BACT</name>
<comment type="function">
    <text evidence="10">Protein O-mannosyltransferase that catalyzes the transfer of a single mannose residue from a polyprenol phospho-mannosyl lipidic donor to the hydroxyl group of selected serine and threonine residues in acceptor proteins.</text>
</comment>
<gene>
    <name evidence="13" type="ORF">A3D25_03865</name>
</gene>
<dbReference type="InterPro" id="IPR027005">
    <property type="entry name" value="PMT-like"/>
</dbReference>
<evidence type="ECO:0000256" key="2">
    <source>
        <dbReference type="ARBA" id="ARBA00004922"/>
    </source>
</evidence>
<proteinExistence type="inferred from homology"/>
<evidence type="ECO:0000259" key="12">
    <source>
        <dbReference type="Pfam" id="PF16192"/>
    </source>
</evidence>
<dbReference type="UniPathway" id="UPA00378"/>
<comment type="subcellular location">
    <subcellularLocation>
        <location evidence="10">Cell membrane</location>
    </subcellularLocation>
    <subcellularLocation>
        <location evidence="1">Endomembrane system</location>
        <topology evidence="1">Multi-pass membrane protein</topology>
    </subcellularLocation>
</comment>
<comment type="similarity">
    <text evidence="3 10">Belongs to the glycosyltransferase 39 family.</text>
</comment>
<dbReference type="InterPro" id="IPR032421">
    <property type="entry name" value="PMT_4TMC"/>
</dbReference>
<feature type="transmembrane region" description="Helical" evidence="10">
    <location>
        <begin position="363"/>
        <end position="384"/>
    </location>
</feature>
<evidence type="ECO:0000259" key="11">
    <source>
        <dbReference type="Pfam" id="PF02366"/>
    </source>
</evidence>
<evidence type="ECO:0000256" key="5">
    <source>
        <dbReference type="ARBA" id="ARBA00022679"/>
    </source>
</evidence>
<feature type="domain" description="ArnT-like N-terminal" evidence="11">
    <location>
        <begin position="20"/>
        <end position="208"/>
    </location>
</feature>
<keyword evidence="4 10" id="KW-0328">Glycosyltransferase</keyword>
<reference evidence="13 14" key="1">
    <citation type="journal article" date="2016" name="Nat. Commun.">
        <title>Thousands of microbial genomes shed light on interconnected biogeochemical processes in an aquifer system.</title>
        <authorList>
            <person name="Anantharaman K."/>
            <person name="Brown C.T."/>
            <person name="Hug L.A."/>
            <person name="Sharon I."/>
            <person name="Castelle C.J."/>
            <person name="Probst A.J."/>
            <person name="Thomas B.C."/>
            <person name="Singh A."/>
            <person name="Wilkins M.J."/>
            <person name="Karaoz U."/>
            <person name="Brodie E.L."/>
            <person name="Williams K.H."/>
            <person name="Hubbard S.S."/>
            <person name="Banfield J.F."/>
        </authorList>
    </citation>
    <scope>NUCLEOTIDE SEQUENCE [LARGE SCALE GENOMIC DNA]</scope>
</reference>
<dbReference type="Proteomes" id="UP000177328">
    <property type="component" value="Unassembled WGS sequence"/>
</dbReference>
<keyword evidence="8 10" id="KW-0472">Membrane</keyword>
<comment type="pathway">
    <text evidence="2 10">Protein modification; protein glycosylation.</text>
</comment>
<sequence length="484" mass="56180">MNKETNIFLFGFSIRQALIILLIVTFFLRFFRISYPTTFVFDEVYHGFTAVQYSLGSKEAWEWWTTPPKGVAFEWTHPPLAKEIMASSLVLFRTEEPWGWRIPGALLGTICVYLVFLLGKMIFKNESVGLFSSFAFAFDGLNFVQSRTGMNDIYLVTFILASLVLFLRKKFVLSAILFGFALASKWAAIYLLGVYGVLLILDLKNFWKIIYFLIFPISVYLFSYLPFFWLGHTFDQFLELQRQMWYYHTHLKASHDYASPWWSWPFNLAPVWFHVDYYKDAMANIFTSGNPLLFWSGFVSMIFLIKGFILSKKGQIIYLVLTALTFTIFAGILVTHPQIIYYLNLNDPKESVQVVSSKKLSSLLTYLLLAWGVISGLLALFFTLKQGAHHQFLIIAGYFAFLLPWSVSPRIMFLYHYSACVPFMAIALGYFLAHWYKKQKDMVIVFCLMILVSFFWVYPFLTGLPLPKNLISLFFGTNLTKNPF</sequence>
<feature type="domain" description="Protein O-mannosyl-transferase C-terminal four TM" evidence="12">
    <location>
        <begin position="234"/>
        <end position="305"/>
    </location>
</feature>
<comment type="caution">
    <text evidence="13">The sequence shown here is derived from an EMBL/GenBank/DDBJ whole genome shotgun (WGS) entry which is preliminary data.</text>
</comment>
<evidence type="ECO:0000256" key="10">
    <source>
        <dbReference type="RuleBase" id="RU367007"/>
    </source>
</evidence>
<feature type="transmembrane region" description="Helical" evidence="10">
    <location>
        <begin position="98"/>
        <end position="118"/>
    </location>
</feature>
<dbReference type="InterPro" id="IPR003342">
    <property type="entry name" value="ArnT-like_N"/>
</dbReference>
<dbReference type="AlphaFoldDB" id="A0A1F5KGB4"/>
<feature type="transmembrane region" description="Helical" evidence="10">
    <location>
        <begin position="210"/>
        <end position="230"/>
    </location>
</feature>
<keyword evidence="6 10" id="KW-0812">Transmembrane</keyword>
<feature type="transmembrane region" description="Helical" evidence="10">
    <location>
        <begin position="316"/>
        <end position="343"/>
    </location>
</feature>
<dbReference type="GO" id="GO:0004169">
    <property type="term" value="F:dolichyl-phosphate-mannose-protein mannosyltransferase activity"/>
    <property type="evidence" value="ECO:0007669"/>
    <property type="project" value="UniProtKB-UniRule"/>
</dbReference>
<dbReference type="GO" id="GO:0012505">
    <property type="term" value="C:endomembrane system"/>
    <property type="evidence" value="ECO:0007669"/>
    <property type="project" value="UniProtKB-SubCell"/>
</dbReference>
<dbReference type="EC" id="2.4.1.-" evidence="10"/>
<evidence type="ECO:0000313" key="13">
    <source>
        <dbReference type="EMBL" id="OGE39918.1"/>
    </source>
</evidence>
<organism evidence="13 14">
    <name type="scientific">Candidatus Daviesbacteria bacterium RIFCSPHIGHO2_02_FULL_43_12</name>
    <dbReference type="NCBI Taxonomy" id="1797776"/>
    <lineage>
        <taxon>Bacteria</taxon>
        <taxon>Candidatus Daviesiibacteriota</taxon>
    </lineage>
</organism>
<dbReference type="PANTHER" id="PTHR10050">
    <property type="entry name" value="DOLICHYL-PHOSPHATE-MANNOSE--PROTEIN MANNOSYLTRANSFERASE"/>
    <property type="match status" value="1"/>
</dbReference>
<feature type="transmembrane region" description="Helical" evidence="10">
    <location>
        <begin position="175"/>
        <end position="198"/>
    </location>
</feature>
<evidence type="ECO:0000256" key="7">
    <source>
        <dbReference type="ARBA" id="ARBA00022989"/>
    </source>
</evidence>
<feature type="transmembrane region" description="Helical" evidence="10">
    <location>
        <begin position="153"/>
        <end position="169"/>
    </location>
</feature>
<accession>A0A1F5KGB4</accession>
<feature type="transmembrane region" description="Helical" evidence="10">
    <location>
        <begin position="391"/>
        <end position="408"/>
    </location>
</feature>
<feature type="transmembrane region" description="Helical" evidence="10">
    <location>
        <begin position="443"/>
        <end position="461"/>
    </location>
</feature>
<evidence type="ECO:0000256" key="1">
    <source>
        <dbReference type="ARBA" id="ARBA00004127"/>
    </source>
</evidence>
<feature type="transmembrane region" description="Helical" evidence="10">
    <location>
        <begin position="7"/>
        <end position="31"/>
    </location>
</feature>
<evidence type="ECO:0000256" key="8">
    <source>
        <dbReference type="ARBA" id="ARBA00023136"/>
    </source>
</evidence>
<dbReference type="Pfam" id="PF02366">
    <property type="entry name" value="PMT"/>
    <property type="match status" value="1"/>
</dbReference>
<dbReference type="GO" id="GO:0005886">
    <property type="term" value="C:plasma membrane"/>
    <property type="evidence" value="ECO:0007669"/>
    <property type="project" value="UniProtKB-SubCell"/>
</dbReference>
<evidence type="ECO:0000256" key="6">
    <source>
        <dbReference type="ARBA" id="ARBA00022692"/>
    </source>
</evidence>
<keyword evidence="5 10" id="KW-0808">Transferase</keyword>
<evidence type="ECO:0000256" key="3">
    <source>
        <dbReference type="ARBA" id="ARBA00007222"/>
    </source>
</evidence>
<keyword evidence="7 10" id="KW-1133">Transmembrane helix</keyword>